<evidence type="ECO:0008006" key="4">
    <source>
        <dbReference type="Google" id="ProtNLM"/>
    </source>
</evidence>
<evidence type="ECO:0000313" key="3">
    <source>
        <dbReference type="Proteomes" id="UP000250572"/>
    </source>
</evidence>
<protein>
    <recommendedName>
        <fullName evidence="4">Reverse transcriptase domain-containing protein</fullName>
    </recommendedName>
</protein>
<dbReference type="PANTHER" id="PTHR47331">
    <property type="entry name" value="PHD-TYPE DOMAIN-CONTAINING PROTEIN"/>
    <property type="match status" value="1"/>
</dbReference>
<keyword evidence="3" id="KW-1185">Reference proteome</keyword>
<evidence type="ECO:0000313" key="2">
    <source>
        <dbReference type="EMBL" id="PWA20729.1"/>
    </source>
</evidence>
<proteinExistence type="predicted"/>
<reference evidence="2 3" key="1">
    <citation type="journal article" date="2018" name="G3 (Bethesda)">
        <title>A High-Quality Reference Genome for the Invasive Mosquitofish Gambusia affinis Using a Chicago Library.</title>
        <authorList>
            <person name="Hoffberg S.L."/>
            <person name="Troendle N.J."/>
            <person name="Glenn T.C."/>
            <person name="Mahmud O."/>
            <person name="Louha S."/>
            <person name="Chalopin D."/>
            <person name="Bennetzen J.L."/>
            <person name="Mauricio R."/>
        </authorList>
    </citation>
    <scope>NUCLEOTIDE SEQUENCE [LARGE SCALE GENOMIC DNA]</scope>
    <source>
        <strain evidence="2">NE01/NJP1002.9</strain>
        <tissue evidence="2">Muscle</tissue>
    </source>
</reference>
<accession>A0A315VBG8</accession>
<dbReference type="PANTHER" id="PTHR47331:SF7">
    <property type="match status" value="1"/>
</dbReference>
<feature type="region of interest" description="Disordered" evidence="1">
    <location>
        <begin position="1"/>
        <end position="20"/>
    </location>
</feature>
<gene>
    <name evidence="2" type="ORF">CCH79_00020344</name>
</gene>
<comment type="caution">
    <text evidence="2">The sequence shown here is derived from an EMBL/GenBank/DDBJ whole genome shotgun (WGS) entry which is preliminary data.</text>
</comment>
<name>A0A315VBG8_GAMAF</name>
<evidence type="ECO:0000256" key="1">
    <source>
        <dbReference type="SAM" id="MobiDB-lite"/>
    </source>
</evidence>
<dbReference type="Proteomes" id="UP000250572">
    <property type="component" value="Unassembled WGS sequence"/>
</dbReference>
<dbReference type="EMBL" id="NHOQ01001930">
    <property type="protein sequence ID" value="PWA20729.1"/>
    <property type="molecule type" value="Genomic_DNA"/>
</dbReference>
<dbReference type="AlphaFoldDB" id="A0A315VBG8"/>
<sequence>MSPTSKPDYRRGPSDPCPEPPEGVLLYIAFLCEMGRTNGGPEPRMPVPPAASLQPLRQQRQIMERKPGCSGEKKTFQICSTQPGLDRLYDKSDFDFFEMSKKGRSGRKAANVVRRISALQLKENSISLKEKPCYGGEHKNNLVKHNSKLHAAEEKLGEKVFERTENDNQRALASEDETFLKIMEKEVHQDENNNWVAPLPFKSPRLPLPNNRDQALSRLSSLRHNLNNKPQMKEQFSEFMDKLFKNHHAEIAPPTVDNTECWYLPIPRSPSRYSAEQCGVSLNSLLLTGPDLNNTLLLVLIWFRKELIAATAGIQQMFYRFLVSPDHRDYLRLLWHKDNDLSKEVQEYRMQVYVFGNSPSPAISIYCLRRAIQKGETKFETNTRHFIERHFYVDDGLISIPTKSAAIDLLK</sequence>
<organism evidence="2 3">
    <name type="scientific">Gambusia affinis</name>
    <name type="common">Western mosquitofish</name>
    <name type="synonym">Heterandria affinis</name>
    <dbReference type="NCBI Taxonomy" id="33528"/>
    <lineage>
        <taxon>Eukaryota</taxon>
        <taxon>Metazoa</taxon>
        <taxon>Chordata</taxon>
        <taxon>Craniata</taxon>
        <taxon>Vertebrata</taxon>
        <taxon>Euteleostomi</taxon>
        <taxon>Actinopterygii</taxon>
        <taxon>Neopterygii</taxon>
        <taxon>Teleostei</taxon>
        <taxon>Neoteleostei</taxon>
        <taxon>Acanthomorphata</taxon>
        <taxon>Ovalentaria</taxon>
        <taxon>Atherinomorphae</taxon>
        <taxon>Cyprinodontiformes</taxon>
        <taxon>Poeciliidae</taxon>
        <taxon>Poeciliinae</taxon>
        <taxon>Gambusia</taxon>
    </lineage>
</organism>